<dbReference type="InterPro" id="IPR004360">
    <property type="entry name" value="Glyas_Fos-R_dOase_dom"/>
</dbReference>
<dbReference type="SUPFAM" id="SSF54593">
    <property type="entry name" value="Glyoxalase/Bleomycin resistance protein/Dihydroxybiphenyl dioxygenase"/>
    <property type="match status" value="1"/>
</dbReference>
<dbReference type="Pfam" id="PF00903">
    <property type="entry name" value="Glyoxalase"/>
    <property type="match status" value="1"/>
</dbReference>
<dbReference type="Gene3D" id="3.10.180.10">
    <property type="entry name" value="2,3-Dihydroxybiphenyl 1,2-Dioxygenase, domain 1"/>
    <property type="match status" value="1"/>
</dbReference>
<evidence type="ECO:0000313" key="3">
    <source>
        <dbReference type="EMBL" id="OGG45780.1"/>
    </source>
</evidence>
<dbReference type="InterPro" id="IPR037523">
    <property type="entry name" value="VOC_core"/>
</dbReference>
<dbReference type="AlphaFoldDB" id="A0A1F6C9L1"/>
<sequence length="129" mass="14418">MSTSIEHFAIAAQDTDALARWYCERLGFSVRNKNDRTPPAYFLAQGDGPVLVELIPANDSQRAGRRENDPGHSHFAFRVDDFDGLHQRLLSAGVRFTGPPNVRPDGTKLAFFHDGEGNLLQIVYRPKPL</sequence>
<dbReference type="GO" id="GO:0046872">
    <property type="term" value="F:metal ion binding"/>
    <property type="evidence" value="ECO:0007669"/>
    <property type="project" value="UniProtKB-KW"/>
</dbReference>
<comment type="caution">
    <text evidence="3">The sequence shown here is derived from an EMBL/GenBank/DDBJ whole genome shotgun (WGS) entry which is preliminary data.</text>
</comment>
<proteinExistence type="predicted"/>
<dbReference type="GO" id="GO:0046491">
    <property type="term" value="P:L-methylmalonyl-CoA metabolic process"/>
    <property type="evidence" value="ECO:0007669"/>
    <property type="project" value="TreeGrafter"/>
</dbReference>
<reference evidence="3 4" key="1">
    <citation type="journal article" date="2016" name="Nat. Commun.">
        <title>Thousands of microbial genomes shed light on interconnected biogeochemical processes in an aquifer system.</title>
        <authorList>
            <person name="Anantharaman K."/>
            <person name="Brown C.T."/>
            <person name="Hug L.A."/>
            <person name="Sharon I."/>
            <person name="Castelle C.J."/>
            <person name="Probst A.J."/>
            <person name="Thomas B.C."/>
            <person name="Singh A."/>
            <person name="Wilkins M.J."/>
            <person name="Karaoz U."/>
            <person name="Brodie E.L."/>
            <person name="Williams K.H."/>
            <person name="Hubbard S.S."/>
            <person name="Banfield J.F."/>
        </authorList>
    </citation>
    <scope>NUCLEOTIDE SEQUENCE [LARGE SCALE GENOMIC DNA]</scope>
    <source>
        <strain evidence="4">RIFCSPLOWO2_12_FULL_64_10</strain>
    </source>
</reference>
<dbReference type="PANTHER" id="PTHR43048:SF3">
    <property type="entry name" value="METHYLMALONYL-COA EPIMERASE, MITOCHONDRIAL"/>
    <property type="match status" value="1"/>
</dbReference>
<dbReference type="InterPro" id="IPR029068">
    <property type="entry name" value="Glyas_Bleomycin-R_OHBP_Dase"/>
</dbReference>
<dbReference type="CDD" id="cd06587">
    <property type="entry name" value="VOC"/>
    <property type="match status" value="1"/>
</dbReference>
<dbReference type="GO" id="GO:0004493">
    <property type="term" value="F:methylmalonyl-CoA epimerase activity"/>
    <property type="evidence" value="ECO:0007669"/>
    <property type="project" value="TreeGrafter"/>
</dbReference>
<dbReference type="PANTHER" id="PTHR43048">
    <property type="entry name" value="METHYLMALONYL-COA EPIMERASE"/>
    <property type="match status" value="1"/>
</dbReference>
<evidence type="ECO:0000259" key="2">
    <source>
        <dbReference type="PROSITE" id="PS51819"/>
    </source>
</evidence>
<feature type="domain" description="VOC" evidence="2">
    <location>
        <begin position="4"/>
        <end position="125"/>
    </location>
</feature>
<organism evidence="3 4">
    <name type="scientific">Handelsmanbacteria sp. (strain RIFCSPLOWO2_12_FULL_64_10)</name>
    <dbReference type="NCBI Taxonomy" id="1817868"/>
    <lineage>
        <taxon>Bacteria</taxon>
        <taxon>Candidatus Handelsmaniibacteriota</taxon>
    </lineage>
</organism>
<dbReference type="EMBL" id="MFKF01000366">
    <property type="protein sequence ID" value="OGG45780.1"/>
    <property type="molecule type" value="Genomic_DNA"/>
</dbReference>
<name>A0A1F6C9L1_HANXR</name>
<evidence type="ECO:0000313" key="4">
    <source>
        <dbReference type="Proteomes" id="UP000178606"/>
    </source>
</evidence>
<accession>A0A1F6C9L1</accession>
<gene>
    <name evidence="3" type="ORF">A3F84_12330</name>
</gene>
<protein>
    <recommendedName>
        <fullName evidence="2">VOC domain-containing protein</fullName>
    </recommendedName>
</protein>
<evidence type="ECO:0000256" key="1">
    <source>
        <dbReference type="ARBA" id="ARBA00022723"/>
    </source>
</evidence>
<dbReference type="InterPro" id="IPR051785">
    <property type="entry name" value="MMCE/EMCE_epimerase"/>
</dbReference>
<keyword evidence="1" id="KW-0479">Metal-binding</keyword>
<dbReference type="PROSITE" id="PS51819">
    <property type="entry name" value="VOC"/>
    <property type="match status" value="1"/>
</dbReference>
<dbReference type="Proteomes" id="UP000178606">
    <property type="component" value="Unassembled WGS sequence"/>
</dbReference>